<comment type="catalytic activity">
    <reaction evidence="6">
        <text>Couples ATP hydrolysis with the unwinding of duplex DNA by translocating in the 3'-5' direction.</text>
        <dbReference type="EC" id="5.6.2.4"/>
    </reaction>
</comment>
<evidence type="ECO:0000256" key="9">
    <source>
        <dbReference type="ARBA" id="ARBA00048988"/>
    </source>
</evidence>
<dbReference type="Gene3D" id="3.30.420.10">
    <property type="entry name" value="Ribonuclease H-like superfamily/Ribonuclease H"/>
    <property type="match status" value="1"/>
</dbReference>
<dbReference type="InterPro" id="IPR012337">
    <property type="entry name" value="RNaseH-like_sf"/>
</dbReference>
<dbReference type="Gene3D" id="3.40.50.300">
    <property type="entry name" value="P-loop containing nucleotide triphosphate hydrolases"/>
    <property type="match status" value="2"/>
</dbReference>
<evidence type="ECO:0000256" key="8">
    <source>
        <dbReference type="ARBA" id="ARBA00034923"/>
    </source>
</evidence>
<evidence type="ECO:0000256" key="2">
    <source>
        <dbReference type="ARBA" id="ARBA00022801"/>
    </source>
</evidence>
<dbReference type="SUPFAM" id="SSF53098">
    <property type="entry name" value="Ribonuclease H-like"/>
    <property type="match status" value="1"/>
</dbReference>
<dbReference type="PANTHER" id="PTHR11070">
    <property type="entry name" value="UVRD / RECB / PCRA DNA HELICASE FAMILY MEMBER"/>
    <property type="match status" value="1"/>
</dbReference>
<sequence length="604" mass="71037">MQWEIINNIIKKETTVVLFGDYEQSIYSFLGADISFLKSIIENYSVHNFDINYRSPSYLLEIYKEFSKTFFKDEWSVPTTANETIVPEKDALVYRNIDDFDKKEEEYIINKILPYYLDKGTTAILVRFNNKVNDFSYMLESKGISHFKVSTSDIFKSTLLKSTLPFLSSLINPYSRTNWFYNMQHFLKFPNAKTATQFTINLFNSGFIPSDFFFNNENVLIDFKYKIQNERVIVFDTETTGLDTNNDDIIQIAGIELINGKIGQTFEVFLKTDKDLTESQKIHKITREYLDEHAVDRKIALKQFLDFVGKSSLVAHNLKYDKSIIESNLKRENIENSLNTIQFDTLDIAKRLFPRLHKYKLEYLIEYLNIEGINSHNALDDVIATANLIIALETHLEAKIIDQKHFLLVNENAIKKLKENFKETYCKHYNFLKRYVDFSKYFDFLSQELIIQLNFNKPSNYDKLLRYFELKIKEDTLENTLLEWLDILNTFKETDLIIGDENLIISTIHRSKGLQFDNVFIPNCNDGIYPFIYADEEEDARLFYVALTRAKKRLIISSHTKNHKTSFEFKDNVKVFLQYTNVECSKFILPIKSYFNSKDINTST</sequence>
<organism evidence="11 12">
    <name type="scientific">Flavobacterium celericrescens</name>
    <dbReference type="NCBI Taxonomy" id="2709780"/>
    <lineage>
        <taxon>Bacteria</taxon>
        <taxon>Pseudomonadati</taxon>
        <taxon>Bacteroidota</taxon>
        <taxon>Flavobacteriia</taxon>
        <taxon>Flavobacteriales</taxon>
        <taxon>Flavobacteriaceae</taxon>
        <taxon>Flavobacterium</taxon>
    </lineage>
</organism>
<dbReference type="SMART" id="SM00479">
    <property type="entry name" value="EXOIII"/>
    <property type="match status" value="1"/>
</dbReference>
<comment type="caution">
    <text evidence="11">The sequence shown here is derived from an EMBL/GenBank/DDBJ whole genome shotgun (WGS) entry which is preliminary data.</text>
</comment>
<dbReference type="SUPFAM" id="SSF52540">
    <property type="entry name" value="P-loop containing nucleoside triphosphate hydrolases"/>
    <property type="match status" value="1"/>
</dbReference>
<dbReference type="InterPro" id="IPR036397">
    <property type="entry name" value="RNaseH_sf"/>
</dbReference>
<evidence type="ECO:0000256" key="7">
    <source>
        <dbReference type="ARBA" id="ARBA00034808"/>
    </source>
</evidence>
<dbReference type="Pfam" id="PF00580">
    <property type="entry name" value="UvrD-helicase"/>
    <property type="match status" value="1"/>
</dbReference>
<feature type="domain" description="Exonuclease" evidence="10">
    <location>
        <begin position="231"/>
        <end position="398"/>
    </location>
</feature>
<keyword evidence="4 11" id="KW-0067">ATP-binding</keyword>
<name>A0ABX0IE88_9FLAO</name>
<keyword evidence="5" id="KW-0413">Isomerase</keyword>
<dbReference type="InterPro" id="IPR000212">
    <property type="entry name" value="DNA_helicase_UvrD/REP"/>
</dbReference>
<evidence type="ECO:0000256" key="1">
    <source>
        <dbReference type="ARBA" id="ARBA00022741"/>
    </source>
</evidence>
<dbReference type="Pfam" id="PF00929">
    <property type="entry name" value="RNase_T"/>
    <property type="match status" value="1"/>
</dbReference>
<evidence type="ECO:0000256" key="3">
    <source>
        <dbReference type="ARBA" id="ARBA00022806"/>
    </source>
</evidence>
<comment type="catalytic activity">
    <reaction evidence="9">
        <text>ATP + H2O = ADP + phosphate + H(+)</text>
        <dbReference type="Rhea" id="RHEA:13065"/>
        <dbReference type="ChEBI" id="CHEBI:15377"/>
        <dbReference type="ChEBI" id="CHEBI:15378"/>
        <dbReference type="ChEBI" id="CHEBI:30616"/>
        <dbReference type="ChEBI" id="CHEBI:43474"/>
        <dbReference type="ChEBI" id="CHEBI:456216"/>
        <dbReference type="EC" id="5.6.2.4"/>
    </reaction>
</comment>
<keyword evidence="12" id="KW-1185">Reference proteome</keyword>
<evidence type="ECO:0000313" key="12">
    <source>
        <dbReference type="Proteomes" id="UP000761423"/>
    </source>
</evidence>
<evidence type="ECO:0000259" key="10">
    <source>
        <dbReference type="SMART" id="SM00479"/>
    </source>
</evidence>
<evidence type="ECO:0000313" key="11">
    <source>
        <dbReference type="EMBL" id="NHM05469.1"/>
    </source>
</evidence>
<protein>
    <recommendedName>
        <fullName evidence="7">DNA 3'-5' helicase</fullName>
        <ecNumber evidence="7">5.6.2.4</ecNumber>
    </recommendedName>
    <alternativeName>
        <fullName evidence="8">DNA 3'-5' helicase II</fullName>
    </alternativeName>
</protein>
<keyword evidence="1" id="KW-0547">Nucleotide-binding</keyword>
<dbReference type="PANTHER" id="PTHR11070:SF2">
    <property type="entry name" value="ATP-DEPENDENT DNA HELICASE SRS2"/>
    <property type="match status" value="1"/>
</dbReference>
<proteinExistence type="predicted"/>
<dbReference type="Pfam" id="PF13361">
    <property type="entry name" value="UvrD_C"/>
    <property type="match status" value="1"/>
</dbReference>
<dbReference type="InterPro" id="IPR027417">
    <property type="entry name" value="P-loop_NTPase"/>
</dbReference>
<gene>
    <name evidence="11" type="ORF">G4L40_12215</name>
</gene>
<accession>A0ABX0IE88</accession>
<dbReference type="CDD" id="cd06127">
    <property type="entry name" value="DEDDh"/>
    <property type="match status" value="1"/>
</dbReference>
<reference evidence="11 12" key="1">
    <citation type="submission" date="2020-02" db="EMBL/GenBank/DDBJ databases">
        <authorList>
            <person name="Chen W.-M."/>
        </authorList>
    </citation>
    <scope>NUCLEOTIDE SEQUENCE [LARGE SCALE GENOMIC DNA]</scope>
    <source>
        <strain evidence="11 12">TWA-26</strain>
    </source>
</reference>
<dbReference type="InterPro" id="IPR014016">
    <property type="entry name" value="UvrD-like_ATP-bd"/>
</dbReference>
<dbReference type="EC" id="5.6.2.4" evidence="7"/>
<dbReference type="GO" id="GO:0005524">
    <property type="term" value="F:ATP binding"/>
    <property type="evidence" value="ECO:0007669"/>
    <property type="project" value="UniProtKB-KW"/>
</dbReference>
<dbReference type="InterPro" id="IPR013520">
    <property type="entry name" value="Ribonucl_H"/>
</dbReference>
<dbReference type="InterPro" id="IPR014017">
    <property type="entry name" value="DNA_helicase_UvrD-like_C"/>
</dbReference>
<keyword evidence="3" id="KW-0347">Helicase</keyword>
<dbReference type="EMBL" id="JAAJBV010000011">
    <property type="protein sequence ID" value="NHM05469.1"/>
    <property type="molecule type" value="Genomic_DNA"/>
</dbReference>
<evidence type="ECO:0000256" key="6">
    <source>
        <dbReference type="ARBA" id="ARBA00034617"/>
    </source>
</evidence>
<evidence type="ECO:0000256" key="5">
    <source>
        <dbReference type="ARBA" id="ARBA00023235"/>
    </source>
</evidence>
<evidence type="ECO:0000256" key="4">
    <source>
        <dbReference type="ARBA" id="ARBA00022840"/>
    </source>
</evidence>
<keyword evidence="2" id="KW-0378">Hydrolase</keyword>
<dbReference type="Proteomes" id="UP000761423">
    <property type="component" value="Unassembled WGS sequence"/>
</dbReference>